<dbReference type="InterPro" id="IPR029016">
    <property type="entry name" value="GAF-like_dom_sf"/>
</dbReference>
<organism evidence="5 6">
    <name type="scientific">Kribbella alba</name>
    <dbReference type="NCBI Taxonomy" id="190197"/>
    <lineage>
        <taxon>Bacteria</taxon>
        <taxon>Bacillati</taxon>
        <taxon>Actinomycetota</taxon>
        <taxon>Actinomycetes</taxon>
        <taxon>Propionibacteriales</taxon>
        <taxon>Kribbellaceae</taxon>
        <taxon>Kribbella</taxon>
    </lineage>
</organism>
<dbReference type="SMART" id="SM00421">
    <property type="entry name" value="HTH_LUXR"/>
    <property type="match status" value="1"/>
</dbReference>
<dbReference type="PRINTS" id="PR00038">
    <property type="entry name" value="HTHLUXR"/>
</dbReference>
<gene>
    <name evidence="5" type="ORF">GCM10009744_10120</name>
</gene>
<comment type="caution">
    <text evidence="5">The sequence shown here is derived from an EMBL/GenBank/DDBJ whole genome shotgun (WGS) entry which is preliminary data.</text>
</comment>
<dbReference type="Gene3D" id="1.10.10.10">
    <property type="entry name" value="Winged helix-like DNA-binding domain superfamily/Winged helix DNA-binding domain"/>
    <property type="match status" value="1"/>
</dbReference>
<dbReference type="PANTHER" id="PTHR44688">
    <property type="entry name" value="DNA-BINDING TRANSCRIPTIONAL ACTIVATOR DEVR_DOSR"/>
    <property type="match status" value="1"/>
</dbReference>
<keyword evidence="2" id="KW-0238">DNA-binding</keyword>
<sequence>MLSTTAAGGAREALRRLGRSSLDPQGFLYEVSALIRRTVPNDVSGWMTLDPDTLLSSGTLVTQKSPELDRALWRNELLQDGEVHKLAELATRRSPVAALSELDAATAANSPRVQQILRPAGIGDGLRAMLRSGGSTWGHGAIYRELGARDFDSDERTFLAAIADDIAEGLRRSLSRRPEPGGAAVVVPGVVAFDAQGRVVSATAEASRVIALMPGDATSTLYAVAIAAGLRDRASARVRLTDGRWLLAQGGRMHGAPNDRLWVTLTLVQVPRADLTSLLLRLHTLSARQREVAELLMSGPRTDEIAAQLHISQHTLHDHVKAIFAKLGVQGRAELMALVTDYVQPDLSTNLHSSPR</sequence>
<evidence type="ECO:0000256" key="3">
    <source>
        <dbReference type="ARBA" id="ARBA00023163"/>
    </source>
</evidence>
<evidence type="ECO:0000313" key="6">
    <source>
        <dbReference type="Proteomes" id="UP001501319"/>
    </source>
</evidence>
<evidence type="ECO:0000256" key="2">
    <source>
        <dbReference type="ARBA" id="ARBA00023125"/>
    </source>
</evidence>
<evidence type="ECO:0000256" key="1">
    <source>
        <dbReference type="ARBA" id="ARBA00023015"/>
    </source>
</evidence>
<dbReference type="PROSITE" id="PS00622">
    <property type="entry name" value="HTH_LUXR_1"/>
    <property type="match status" value="1"/>
</dbReference>
<dbReference type="CDD" id="cd06170">
    <property type="entry name" value="LuxR_C_like"/>
    <property type="match status" value="1"/>
</dbReference>
<keyword evidence="3" id="KW-0804">Transcription</keyword>
<name>A0ABN2F0A1_9ACTN</name>
<dbReference type="InterPro" id="IPR000792">
    <property type="entry name" value="Tscrpt_reg_LuxR_C"/>
</dbReference>
<keyword evidence="1" id="KW-0805">Transcription regulation</keyword>
<dbReference type="Proteomes" id="UP001501319">
    <property type="component" value="Unassembled WGS sequence"/>
</dbReference>
<dbReference type="PANTHER" id="PTHR44688:SF16">
    <property type="entry name" value="DNA-BINDING TRANSCRIPTIONAL ACTIVATOR DEVR_DOSR"/>
    <property type="match status" value="1"/>
</dbReference>
<dbReference type="PROSITE" id="PS50043">
    <property type="entry name" value="HTH_LUXR_2"/>
    <property type="match status" value="1"/>
</dbReference>
<keyword evidence="6" id="KW-1185">Reference proteome</keyword>
<feature type="domain" description="HTH luxR-type" evidence="4">
    <location>
        <begin position="278"/>
        <end position="343"/>
    </location>
</feature>
<reference evidence="5 6" key="1">
    <citation type="journal article" date="2019" name="Int. J. Syst. Evol. Microbiol.">
        <title>The Global Catalogue of Microorganisms (GCM) 10K type strain sequencing project: providing services to taxonomists for standard genome sequencing and annotation.</title>
        <authorList>
            <consortium name="The Broad Institute Genomics Platform"/>
            <consortium name="The Broad Institute Genome Sequencing Center for Infectious Disease"/>
            <person name="Wu L."/>
            <person name="Ma J."/>
        </authorList>
    </citation>
    <scope>NUCLEOTIDE SEQUENCE [LARGE SCALE GENOMIC DNA]</scope>
    <source>
        <strain evidence="5 6">JCM 14306</strain>
    </source>
</reference>
<dbReference type="InterPro" id="IPR036388">
    <property type="entry name" value="WH-like_DNA-bd_sf"/>
</dbReference>
<dbReference type="Gene3D" id="3.30.450.40">
    <property type="match status" value="1"/>
</dbReference>
<proteinExistence type="predicted"/>
<evidence type="ECO:0000313" key="5">
    <source>
        <dbReference type="EMBL" id="GAA1624555.1"/>
    </source>
</evidence>
<accession>A0ABN2F0A1</accession>
<dbReference type="Pfam" id="PF00196">
    <property type="entry name" value="GerE"/>
    <property type="match status" value="1"/>
</dbReference>
<dbReference type="RefSeq" id="WP_344109267.1">
    <property type="nucleotide sequence ID" value="NZ_BAAANE010000003.1"/>
</dbReference>
<evidence type="ECO:0000259" key="4">
    <source>
        <dbReference type="PROSITE" id="PS50043"/>
    </source>
</evidence>
<dbReference type="SUPFAM" id="SSF55781">
    <property type="entry name" value="GAF domain-like"/>
    <property type="match status" value="1"/>
</dbReference>
<dbReference type="EMBL" id="BAAANE010000003">
    <property type="protein sequence ID" value="GAA1624555.1"/>
    <property type="molecule type" value="Genomic_DNA"/>
</dbReference>
<protein>
    <recommendedName>
        <fullName evidence="4">HTH luxR-type domain-containing protein</fullName>
    </recommendedName>
</protein>
<dbReference type="SUPFAM" id="SSF46894">
    <property type="entry name" value="C-terminal effector domain of the bipartite response regulators"/>
    <property type="match status" value="1"/>
</dbReference>
<dbReference type="InterPro" id="IPR016032">
    <property type="entry name" value="Sig_transdc_resp-reg_C-effctor"/>
</dbReference>